<evidence type="ECO:0000256" key="1">
    <source>
        <dbReference type="ARBA" id="ARBA00022491"/>
    </source>
</evidence>
<keyword evidence="3" id="KW-0238">DNA-binding</keyword>
<dbReference type="EMBL" id="AZDG01000017">
    <property type="protein sequence ID" value="KRK64051.1"/>
    <property type="molecule type" value="Genomic_DNA"/>
</dbReference>
<evidence type="ECO:0000313" key="8">
    <source>
        <dbReference type="Proteomes" id="UP000050929"/>
    </source>
</evidence>
<dbReference type="GO" id="GO:0003677">
    <property type="term" value="F:DNA binding"/>
    <property type="evidence" value="ECO:0007669"/>
    <property type="project" value="UniProtKB-KW"/>
</dbReference>
<evidence type="ECO:0000256" key="3">
    <source>
        <dbReference type="ARBA" id="ARBA00023125"/>
    </source>
</evidence>
<evidence type="ECO:0000256" key="5">
    <source>
        <dbReference type="SAM" id="Coils"/>
    </source>
</evidence>
<comment type="caution">
    <text evidence="7">The sequence shown here is derived from an EMBL/GenBank/DDBJ whole genome shotgun (WGS) entry which is preliminary data.</text>
</comment>
<proteinExistence type="predicted"/>
<dbReference type="PATRIC" id="fig|1423811.3.peg.730"/>
<name>A0A0R1J5F8_9LACO</name>
<organism evidence="7 8">
    <name type="scientific">Companilactobacillus tucceti DSM 20183</name>
    <dbReference type="NCBI Taxonomy" id="1423811"/>
    <lineage>
        <taxon>Bacteria</taxon>
        <taxon>Bacillati</taxon>
        <taxon>Bacillota</taxon>
        <taxon>Bacilli</taxon>
        <taxon>Lactobacillales</taxon>
        <taxon>Lactobacillaceae</taxon>
        <taxon>Companilactobacillus</taxon>
    </lineage>
</organism>
<keyword evidence="8" id="KW-1185">Reference proteome</keyword>
<dbReference type="SUPFAM" id="SSF55136">
    <property type="entry name" value="Probable bacterial effector-binding domain"/>
    <property type="match status" value="1"/>
</dbReference>
<dbReference type="SUPFAM" id="SSF46955">
    <property type="entry name" value="Putative DNA-binding domain"/>
    <property type="match status" value="1"/>
</dbReference>
<dbReference type="Pfam" id="PF13411">
    <property type="entry name" value="MerR_1"/>
    <property type="match status" value="1"/>
</dbReference>
<dbReference type="GO" id="GO:0003700">
    <property type="term" value="F:DNA-binding transcription factor activity"/>
    <property type="evidence" value="ECO:0007669"/>
    <property type="project" value="InterPro"/>
</dbReference>
<evidence type="ECO:0000313" key="7">
    <source>
        <dbReference type="EMBL" id="KRK64051.1"/>
    </source>
</evidence>
<dbReference type="PROSITE" id="PS50937">
    <property type="entry name" value="HTH_MERR_2"/>
    <property type="match status" value="1"/>
</dbReference>
<accession>A0A0R1J5F8</accession>
<protein>
    <submittedName>
        <fullName evidence="7">Transcription regulator of multidrug-efflux transporter</fullName>
    </submittedName>
</protein>
<dbReference type="AlphaFoldDB" id="A0A0R1J5F8"/>
<dbReference type="InterPro" id="IPR000551">
    <property type="entry name" value="MerR-type_HTH_dom"/>
</dbReference>
<dbReference type="SMART" id="SM00422">
    <property type="entry name" value="HTH_MERR"/>
    <property type="match status" value="1"/>
</dbReference>
<evidence type="ECO:0000256" key="2">
    <source>
        <dbReference type="ARBA" id="ARBA00023015"/>
    </source>
</evidence>
<dbReference type="OrthoDB" id="9773308at2"/>
<dbReference type="CDD" id="cd01107">
    <property type="entry name" value="HTH_BmrR"/>
    <property type="match status" value="1"/>
</dbReference>
<dbReference type="InterPro" id="IPR011256">
    <property type="entry name" value="Reg_factor_effector_dom_sf"/>
</dbReference>
<keyword evidence="1" id="KW-0678">Repressor</keyword>
<evidence type="ECO:0000259" key="6">
    <source>
        <dbReference type="PROSITE" id="PS50937"/>
    </source>
</evidence>
<dbReference type="PANTHER" id="PTHR30204:SF69">
    <property type="entry name" value="MERR-FAMILY TRANSCRIPTIONAL REGULATOR"/>
    <property type="match status" value="1"/>
</dbReference>
<evidence type="ECO:0000256" key="4">
    <source>
        <dbReference type="ARBA" id="ARBA00023163"/>
    </source>
</evidence>
<keyword evidence="4" id="KW-0804">Transcription</keyword>
<gene>
    <name evidence="7" type="ORF">FC72_GL000720</name>
</gene>
<dbReference type="Gene3D" id="1.10.1660.10">
    <property type="match status" value="1"/>
</dbReference>
<dbReference type="Gene3D" id="3.20.80.10">
    <property type="entry name" value="Regulatory factor, effector binding domain"/>
    <property type="match status" value="1"/>
</dbReference>
<dbReference type="STRING" id="1423811.FC72_GL000720"/>
<dbReference type="InterPro" id="IPR047057">
    <property type="entry name" value="MerR_fam"/>
</dbReference>
<dbReference type="Proteomes" id="UP000050929">
    <property type="component" value="Unassembled WGS sequence"/>
</dbReference>
<dbReference type="RefSeq" id="WP_057766493.1">
    <property type="nucleotide sequence ID" value="NZ_AZDG01000017.1"/>
</dbReference>
<keyword evidence="5" id="KW-0175">Coiled coil</keyword>
<feature type="coiled-coil region" evidence="5">
    <location>
        <begin position="77"/>
        <end position="104"/>
    </location>
</feature>
<feature type="domain" description="HTH merR-type" evidence="6">
    <location>
        <begin position="4"/>
        <end position="74"/>
    </location>
</feature>
<sequence>MDQLFTIGQLSKLYDIKIPTLRYYDEVGILKPAKVDPESHYRYYSTEEFERLNVIKYLRALDVSISDIKNFFDARDISTLENLLEKQQTQVEQQMKTLQAVNGRITSRLKQVRDAKNSVLGKIEYLNLPKTPIVYLQSDYHLGEDIEVPLTELRRKYGLDQAIFLGKIALSLNKQNILNNKYDQYSGILMILESGDEREATSFLAQGSYLRIRFHGTHEDSADSYRQLVKYCHDHLLTIIDGAIEITLIDYGITNDFDKYVTEIRLPVR</sequence>
<keyword evidence="2" id="KW-0805">Transcription regulation</keyword>
<dbReference type="PANTHER" id="PTHR30204">
    <property type="entry name" value="REDOX-CYCLING DRUG-SENSING TRANSCRIPTIONAL ACTIVATOR SOXR"/>
    <property type="match status" value="1"/>
</dbReference>
<reference evidence="7 8" key="1">
    <citation type="journal article" date="2015" name="Genome Announc.">
        <title>Expanding the biotechnology potential of lactobacilli through comparative genomics of 213 strains and associated genera.</title>
        <authorList>
            <person name="Sun Z."/>
            <person name="Harris H.M."/>
            <person name="McCann A."/>
            <person name="Guo C."/>
            <person name="Argimon S."/>
            <person name="Zhang W."/>
            <person name="Yang X."/>
            <person name="Jeffery I.B."/>
            <person name="Cooney J.C."/>
            <person name="Kagawa T.F."/>
            <person name="Liu W."/>
            <person name="Song Y."/>
            <person name="Salvetti E."/>
            <person name="Wrobel A."/>
            <person name="Rasinkangas P."/>
            <person name="Parkhill J."/>
            <person name="Rea M.C."/>
            <person name="O'Sullivan O."/>
            <person name="Ritari J."/>
            <person name="Douillard F.P."/>
            <person name="Paul Ross R."/>
            <person name="Yang R."/>
            <person name="Briner A.E."/>
            <person name="Felis G.E."/>
            <person name="de Vos W.M."/>
            <person name="Barrangou R."/>
            <person name="Klaenhammer T.R."/>
            <person name="Caufield P.W."/>
            <person name="Cui Y."/>
            <person name="Zhang H."/>
            <person name="O'Toole P.W."/>
        </authorList>
    </citation>
    <scope>NUCLEOTIDE SEQUENCE [LARGE SCALE GENOMIC DNA]</scope>
    <source>
        <strain evidence="7 8">DSM 20183</strain>
    </source>
</reference>
<dbReference type="InterPro" id="IPR009061">
    <property type="entry name" value="DNA-bd_dom_put_sf"/>
</dbReference>